<gene>
    <name evidence="2" type="ORF">MSAN_01505200</name>
</gene>
<proteinExistence type="predicted"/>
<name>A0A8H6Y6P5_9AGAR</name>
<feature type="compositionally biased region" description="Gly residues" evidence="1">
    <location>
        <begin position="86"/>
        <end position="102"/>
    </location>
</feature>
<keyword evidence="3" id="KW-1185">Reference proteome</keyword>
<organism evidence="2 3">
    <name type="scientific">Mycena sanguinolenta</name>
    <dbReference type="NCBI Taxonomy" id="230812"/>
    <lineage>
        <taxon>Eukaryota</taxon>
        <taxon>Fungi</taxon>
        <taxon>Dikarya</taxon>
        <taxon>Basidiomycota</taxon>
        <taxon>Agaricomycotina</taxon>
        <taxon>Agaricomycetes</taxon>
        <taxon>Agaricomycetidae</taxon>
        <taxon>Agaricales</taxon>
        <taxon>Marasmiineae</taxon>
        <taxon>Mycenaceae</taxon>
        <taxon>Mycena</taxon>
    </lineage>
</organism>
<dbReference type="Proteomes" id="UP000623467">
    <property type="component" value="Unassembled WGS sequence"/>
</dbReference>
<dbReference type="AlphaFoldDB" id="A0A8H6Y6P5"/>
<evidence type="ECO:0000313" key="2">
    <source>
        <dbReference type="EMBL" id="KAF7353176.1"/>
    </source>
</evidence>
<feature type="region of interest" description="Disordered" evidence="1">
    <location>
        <begin position="86"/>
        <end position="112"/>
    </location>
</feature>
<accession>A0A8H6Y6P5</accession>
<evidence type="ECO:0000313" key="3">
    <source>
        <dbReference type="Proteomes" id="UP000623467"/>
    </source>
</evidence>
<sequence length="370" mass="42205">MDLHADSEPEAIVLSTSDNVDSTPKRARNAKLFIKPFSFLPSLLRGSFKTSETHTRKYWETKPGRQATEHTVNKYYSYHITGGFGGSGGEGHTQGGDGGPGHGPTVYFGRPQAREPSDFRTIRRGDLKLLKEVRLSTESGVVSRQSRGVDVRRIHHAEIRGDPGIVTVAMYQGDGAEEEWRKHVAKYESIWHVNIMQLYGLVSSKGLYAMEMEHIEDYVCVYRVQFILQIPYKHNIPECYVFVCPPEDFRTNTEPHANSYQWPACPAYWSLDPSGADRLSTEDARILGFPAIHIETIMLGHSWDHSVYQGLQRFHEGKGFDPYSREVARQLEYPLFEVLSDHVPFPAREVKFLRCYLQDPELCQELGHFL</sequence>
<comment type="caution">
    <text evidence="2">The sequence shown here is derived from an EMBL/GenBank/DDBJ whole genome shotgun (WGS) entry which is preliminary data.</text>
</comment>
<feature type="region of interest" description="Disordered" evidence="1">
    <location>
        <begin position="1"/>
        <end position="21"/>
    </location>
</feature>
<reference evidence="2" key="1">
    <citation type="submission" date="2020-05" db="EMBL/GenBank/DDBJ databases">
        <title>Mycena genomes resolve the evolution of fungal bioluminescence.</title>
        <authorList>
            <person name="Tsai I.J."/>
        </authorList>
    </citation>
    <scope>NUCLEOTIDE SEQUENCE</scope>
    <source>
        <strain evidence="2">160909Yilan</strain>
    </source>
</reference>
<evidence type="ECO:0000256" key="1">
    <source>
        <dbReference type="SAM" id="MobiDB-lite"/>
    </source>
</evidence>
<dbReference type="EMBL" id="JACAZH010000012">
    <property type="protein sequence ID" value="KAF7353176.1"/>
    <property type="molecule type" value="Genomic_DNA"/>
</dbReference>
<protein>
    <submittedName>
        <fullName evidence="2">Uncharacterized protein</fullName>
    </submittedName>
</protein>